<protein>
    <recommendedName>
        <fullName evidence="4">Glycosyltransferase 2-like domain-containing protein</fullName>
    </recommendedName>
</protein>
<dbReference type="Proteomes" id="UP001499909">
    <property type="component" value="Unassembled WGS sequence"/>
</dbReference>
<evidence type="ECO:0000256" key="3">
    <source>
        <dbReference type="ARBA" id="ARBA00022679"/>
    </source>
</evidence>
<evidence type="ECO:0000313" key="5">
    <source>
        <dbReference type="EMBL" id="GAA3926495.1"/>
    </source>
</evidence>
<dbReference type="InterPro" id="IPR001173">
    <property type="entry name" value="Glyco_trans_2-like"/>
</dbReference>
<sequence length="650" mass="72908">MASVVLSLVTWNSGATVEACLRSALAQTYRDFEFWIVDNASVDDTCARVAAFAAADPRVRLHPLATNTGFCGGHNYSLDRTRSDYVLLVNPDIEMAPDYLARAVAAMQTDARIGTVCGLLVQSAEADPCIDSAGMDALPDGRFQLRQHGQRLSQAGPLTAHEVDGADGALPLYRRRFIDDLRVEGQFFDERFFAHKEDWDVAWRGRLYGWRTLFEPACRAVHPRCFRPADLKLRRRLSASMKQEAVKNQLLLLLKNLEPGRMVPVLARALPRQLAILAYSVLLERDSLQGYASVWRQRRAVWHSRQLVQHRARQPWVAPPLPAAAAGSDWEPLLSICVPTYHRPEMLARTLRSLGPLPDDVELIVSDNSTDNNFSEHMTRHVLDGQPAGQWRYFRNEPGGTVTSNWTHCLRRARGHFVHMLHDDDYLLPGALATMLRTLRVVRGQHEAVLFGVSVVDIQGNLISRKQARAAGYLPPAVALEQVLTDSSFVRIPAIVVSRAAYQADGLPDPTQLNTDDTELWARLFARYGVYRVPECVAAYTVHPGAQTTGVFNERIIGLLLRVFQKADKTHLLSQSRLRRAQALFFHQFILAGAYRSLRRRDVPAARRVLSLFAVPALRALPVPLRWLPVRMAFELLTWLGLPVATGRPT</sequence>
<dbReference type="InterPro" id="IPR029044">
    <property type="entry name" value="Nucleotide-diphossugar_trans"/>
</dbReference>
<dbReference type="PANTHER" id="PTHR43179">
    <property type="entry name" value="RHAMNOSYLTRANSFERASE WBBL"/>
    <property type="match status" value="1"/>
</dbReference>
<dbReference type="SUPFAM" id="SSF53448">
    <property type="entry name" value="Nucleotide-diphospho-sugar transferases"/>
    <property type="match status" value="2"/>
</dbReference>
<organism evidence="5 6">
    <name type="scientific">Hymenobacter algoricola</name>
    <dbReference type="NCBI Taxonomy" id="486267"/>
    <lineage>
        <taxon>Bacteria</taxon>
        <taxon>Pseudomonadati</taxon>
        <taxon>Bacteroidota</taxon>
        <taxon>Cytophagia</taxon>
        <taxon>Cytophagales</taxon>
        <taxon>Hymenobacteraceae</taxon>
        <taxon>Hymenobacter</taxon>
    </lineage>
</organism>
<evidence type="ECO:0000313" key="6">
    <source>
        <dbReference type="Proteomes" id="UP001499909"/>
    </source>
</evidence>
<name>A0ABP7MMN2_9BACT</name>
<evidence type="ECO:0000259" key="4">
    <source>
        <dbReference type="Pfam" id="PF00535"/>
    </source>
</evidence>
<gene>
    <name evidence="5" type="ORF">GCM10022406_10440</name>
</gene>
<comment type="caution">
    <text evidence="5">The sequence shown here is derived from an EMBL/GenBank/DDBJ whole genome shotgun (WGS) entry which is preliminary data.</text>
</comment>
<accession>A0ABP7MMN2</accession>
<proteinExistence type="inferred from homology"/>
<comment type="similarity">
    <text evidence="1">Belongs to the glycosyltransferase 2 family.</text>
</comment>
<feature type="domain" description="Glycosyltransferase 2-like" evidence="4">
    <location>
        <begin position="9"/>
        <end position="128"/>
    </location>
</feature>
<feature type="domain" description="Glycosyltransferase 2-like" evidence="4">
    <location>
        <begin position="335"/>
        <end position="440"/>
    </location>
</feature>
<evidence type="ECO:0000256" key="2">
    <source>
        <dbReference type="ARBA" id="ARBA00022676"/>
    </source>
</evidence>
<reference evidence="6" key="1">
    <citation type="journal article" date="2019" name="Int. J. Syst. Evol. Microbiol.">
        <title>The Global Catalogue of Microorganisms (GCM) 10K type strain sequencing project: providing services to taxonomists for standard genome sequencing and annotation.</title>
        <authorList>
            <consortium name="The Broad Institute Genomics Platform"/>
            <consortium name="The Broad Institute Genome Sequencing Center for Infectious Disease"/>
            <person name="Wu L."/>
            <person name="Ma J."/>
        </authorList>
    </citation>
    <scope>NUCLEOTIDE SEQUENCE [LARGE SCALE GENOMIC DNA]</scope>
    <source>
        <strain evidence="6">JCM 17214</strain>
    </source>
</reference>
<dbReference type="EMBL" id="BAABDH010000017">
    <property type="protein sequence ID" value="GAA3926495.1"/>
    <property type="molecule type" value="Genomic_DNA"/>
</dbReference>
<dbReference type="Pfam" id="PF00535">
    <property type="entry name" value="Glycos_transf_2"/>
    <property type="match status" value="2"/>
</dbReference>
<dbReference type="PANTHER" id="PTHR43179:SF12">
    <property type="entry name" value="GALACTOFURANOSYLTRANSFERASE GLFT2"/>
    <property type="match status" value="1"/>
</dbReference>
<keyword evidence="2" id="KW-0328">Glycosyltransferase</keyword>
<dbReference type="Gene3D" id="3.90.550.10">
    <property type="entry name" value="Spore Coat Polysaccharide Biosynthesis Protein SpsA, Chain A"/>
    <property type="match status" value="2"/>
</dbReference>
<evidence type="ECO:0000256" key="1">
    <source>
        <dbReference type="ARBA" id="ARBA00006739"/>
    </source>
</evidence>
<dbReference type="CDD" id="cd00761">
    <property type="entry name" value="Glyco_tranf_GTA_type"/>
    <property type="match status" value="1"/>
</dbReference>
<keyword evidence="6" id="KW-1185">Reference proteome</keyword>
<keyword evidence="3" id="KW-0808">Transferase</keyword>